<keyword evidence="7 8" id="KW-0998">Cell outer membrane</keyword>
<evidence type="ECO:0000256" key="3">
    <source>
        <dbReference type="ARBA" id="ARBA00022452"/>
    </source>
</evidence>
<feature type="region of interest" description="Disordered" evidence="10">
    <location>
        <begin position="232"/>
        <end position="252"/>
    </location>
</feature>
<dbReference type="SUPFAM" id="SSF56935">
    <property type="entry name" value="Porins"/>
    <property type="match status" value="1"/>
</dbReference>
<evidence type="ECO:0000256" key="10">
    <source>
        <dbReference type="SAM" id="MobiDB-lite"/>
    </source>
</evidence>
<evidence type="ECO:0000256" key="7">
    <source>
        <dbReference type="ARBA" id="ARBA00023237"/>
    </source>
</evidence>
<dbReference type="PANTHER" id="PTHR47234">
    <property type="match status" value="1"/>
</dbReference>
<keyword evidence="3 8" id="KW-1134">Transmembrane beta strand</keyword>
<proteinExistence type="inferred from homology"/>
<dbReference type="InterPro" id="IPR036942">
    <property type="entry name" value="Beta-barrel_TonB_sf"/>
</dbReference>
<feature type="chain" id="PRO_5013143923" evidence="11">
    <location>
        <begin position="27"/>
        <end position="945"/>
    </location>
</feature>
<evidence type="ECO:0000256" key="11">
    <source>
        <dbReference type="SAM" id="SignalP"/>
    </source>
</evidence>
<dbReference type="GO" id="GO:0009279">
    <property type="term" value="C:cell outer membrane"/>
    <property type="evidence" value="ECO:0007669"/>
    <property type="project" value="UniProtKB-SubCell"/>
</dbReference>
<keyword evidence="4 8" id="KW-0812">Transmembrane</keyword>
<feature type="domain" description="TonB-dependent receptor-like beta-barrel" evidence="12">
    <location>
        <begin position="508"/>
        <end position="911"/>
    </location>
</feature>
<keyword evidence="14" id="KW-0675">Receptor</keyword>
<sequence length="945" mass="102841">MREFTKIKKAISLAILGSIITMPALAFEEQETSEVERISVTGSRILREGAIAPSPVTVISGADLLNTGAINIGEALNELPALANTYSLANSGRFIGTAGLNILDLRNMGTDRTLVLVDGKRHVSSAAGSASVDTNTIPSSWVERVEIITGGASAVYGADAVTGVVNFILKKNIEGLDVSATKGFSEEGPYKNSKYTFSYGQNFGNDRGNAAFAVEYVEQNRFSSLDREQLRTPYTDLRNPNQTEENKDSLDFPDKIYTPNAGHYFINNAGVFSAGNDIYSFNRDGTPRKVFVGDNVDGIRCADCDVFNLGQFTDIQPKFDRLNLNFKVNYDVTDDHNVYFSAKYAKVEAEDQGQPAFGFFNSLNRIKRDNAFVGAELGQLMDDNGLVSISPNRMLTDLGVRIEEDERETKRFVVGAEGYLSDDWSYDVSAVYGVTDHTRVNLNNLIRANYANALDSVIDTNGNAVCRSAEARADGCVAVDILGFGAPSQAAADYINTTSVGSSKIEQTVVGGSVSNGALFDMPAGPVGFAAGLEYRKEESVTEEPENAIGTFFNALGEDKGSFNVREAFVELSVPLLTDLPLMEDLRIETAARFADYSTIGNATSWKAGLDWTVGYGLRIRSTYSEALRAPNIGEIFGAASETFFNVDDACRQENLDDLANKTTRASNCAALGIPVDFNSDYDSASIRGSQSGNKDIREEKSESTTIGFVYQPEFLEGASLTVDYWKIELTDAISSTGAQDIIDRCVDSETGIDNQYCNLITRDASTHEITLLQRSVLNLAGQEAAGIDFELGYDFELAGGNLKSTLIGTYLKERKTYPFQDDPSDFTENAGTTGESKWQANLLIGYTNGNWNGTWKTRYLQDVSLYTEQELEDNPNPSSLMSFPSYVVSDLTVGYNFDNGLSLKAGVDNLFNKDLPIGTSGTGSGSAGYDNIGRFYYTQISFSM</sequence>
<accession>A0A222GCL3</accession>
<gene>
    <name evidence="14" type="ORF">B5D82_18730</name>
</gene>
<keyword evidence="15" id="KW-1185">Reference proteome</keyword>
<dbReference type="PROSITE" id="PS52016">
    <property type="entry name" value="TONB_DEPENDENT_REC_3"/>
    <property type="match status" value="1"/>
</dbReference>
<evidence type="ECO:0000256" key="1">
    <source>
        <dbReference type="ARBA" id="ARBA00004571"/>
    </source>
</evidence>
<dbReference type="Pfam" id="PF00593">
    <property type="entry name" value="TonB_dep_Rec_b-barrel"/>
    <property type="match status" value="1"/>
</dbReference>
<evidence type="ECO:0000313" key="15">
    <source>
        <dbReference type="Proteomes" id="UP000202259"/>
    </source>
</evidence>
<dbReference type="InterPro" id="IPR037066">
    <property type="entry name" value="Plug_dom_sf"/>
</dbReference>
<dbReference type="PANTHER" id="PTHR47234:SF2">
    <property type="entry name" value="TONB-DEPENDENT RECEPTOR"/>
    <property type="match status" value="1"/>
</dbReference>
<keyword evidence="6 8" id="KW-0472">Membrane</keyword>
<dbReference type="EMBL" id="CP020465">
    <property type="protein sequence ID" value="ASP49618.1"/>
    <property type="molecule type" value="Genomic_DNA"/>
</dbReference>
<evidence type="ECO:0000256" key="8">
    <source>
        <dbReference type="PROSITE-ProRule" id="PRU01360"/>
    </source>
</evidence>
<evidence type="ECO:0000256" key="2">
    <source>
        <dbReference type="ARBA" id="ARBA00022448"/>
    </source>
</evidence>
<dbReference type="KEGG" id="cber:B5D82_18730"/>
<dbReference type="OrthoDB" id="176248at2"/>
<evidence type="ECO:0000256" key="4">
    <source>
        <dbReference type="ARBA" id="ARBA00022692"/>
    </source>
</evidence>
<feature type="signal peptide" evidence="11">
    <location>
        <begin position="1"/>
        <end position="26"/>
    </location>
</feature>
<dbReference type="InterPro" id="IPR000531">
    <property type="entry name" value="Beta-barrel_TonB"/>
</dbReference>
<dbReference type="Gene3D" id="2.170.130.10">
    <property type="entry name" value="TonB-dependent receptor, plug domain"/>
    <property type="match status" value="1"/>
</dbReference>
<dbReference type="Pfam" id="PF07715">
    <property type="entry name" value="Plug"/>
    <property type="match status" value="1"/>
</dbReference>
<reference evidence="14 15" key="1">
    <citation type="submission" date="2017-08" db="EMBL/GenBank/DDBJ databases">
        <title>Complete genome of Colwellia sp. NB097-1, a psychrophile bacterium ioslated from Bering Sea.</title>
        <authorList>
            <person name="Chen X."/>
        </authorList>
    </citation>
    <scope>NUCLEOTIDE SEQUENCE [LARGE SCALE GENOMIC DNA]</scope>
    <source>
        <strain evidence="14 15">NB097-1</strain>
    </source>
</reference>
<keyword evidence="5 9" id="KW-0798">TonB box</keyword>
<comment type="similarity">
    <text evidence="8 9">Belongs to the TonB-dependent receptor family.</text>
</comment>
<evidence type="ECO:0000259" key="12">
    <source>
        <dbReference type="Pfam" id="PF00593"/>
    </source>
</evidence>
<feature type="domain" description="TonB-dependent receptor plug" evidence="13">
    <location>
        <begin position="52"/>
        <end position="164"/>
    </location>
</feature>
<keyword evidence="11" id="KW-0732">Signal</keyword>
<organism evidence="14 15">
    <name type="scientific">Cognaticolwellia beringensis</name>
    <dbReference type="NCBI Taxonomy" id="1967665"/>
    <lineage>
        <taxon>Bacteria</taxon>
        <taxon>Pseudomonadati</taxon>
        <taxon>Pseudomonadota</taxon>
        <taxon>Gammaproteobacteria</taxon>
        <taxon>Alteromonadales</taxon>
        <taxon>Colwelliaceae</taxon>
        <taxon>Cognaticolwellia</taxon>
    </lineage>
</organism>
<keyword evidence="2 8" id="KW-0813">Transport</keyword>
<protein>
    <submittedName>
        <fullName evidence="14">TonB-dependent receptor</fullName>
    </submittedName>
</protein>
<dbReference type="Gene3D" id="2.40.170.20">
    <property type="entry name" value="TonB-dependent receptor, beta-barrel domain"/>
    <property type="match status" value="1"/>
</dbReference>
<dbReference type="InterPro" id="IPR012910">
    <property type="entry name" value="Plug_dom"/>
</dbReference>
<dbReference type="Proteomes" id="UP000202259">
    <property type="component" value="Chromosome"/>
</dbReference>
<dbReference type="RefSeq" id="WP_081153851.1">
    <property type="nucleotide sequence ID" value="NZ_CP020465.1"/>
</dbReference>
<name>A0A222GCL3_9GAMM</name>
<dbReference type="AlphaFoldDB" id="A0A222GCL3"/>
<evidence type="ECO:0000256" key="6">
    <source>
        <dbReference type="ARBA" id="ARBA00023136"/>
    </source>
</evidence>
<evidence type="ECO:0000256" key="5">
    <source>
        <dbReference type="ARBA" id="ARBA00023077"/>
    </source>
</evidence>
<evidence type="ECO:0000313" key="14">
    <source>
        <dbReference type="EMBL" id="ASP49618.1"/>
    </source>
</evidence>
<evidence type="ECO:0000259" key="13">
    <source>
        <dbReference type="Pfam" id="PF07715"/>
    </source>
</evidence>
<comment type="subcellular location">
    <subcellularLocation>
        <location evidence="1 8">Cell outer membrane</location>
        <topology evidence="1 8">Multi-pass membrane protein</topology>
    </subcellularLocation>
</comment>
<evidence type="ECO:0000256" key="9">
    <source>
        <dbReference type="RuleBase" id="RU003357"/>
    </source>
</evidence>
<dbReference type="InterPro" id="IPR039426">
    <property type="entry name" value="TonB-dep_rcpt-like"/>
</dbReference>